<proteinExistence type="predicted"/>
<dbReference type="InterPro" id="IPR045430">
    <property type="entry name" value="EAD1"/>
</dbReference>
<accession>A0A0D8B7Q9</accession>
<sequence length="150" mass="16055">MDTGRHRPTPSPRPRVHTSAPRPMNGGDLAYGVLLCALVLEARRWRSSRDRVRSPVRAGRRAAELDAAEPLSSAEVTALATVFGAPDAAALLLRRAGLAPEAFPAFTPGIQALTFWSAVGLELGHGRAPGGRRRLLTEAAALYPGNRVFR</sequence>
<dbReference type="OrthoDB" id="3218445at2"/>
<organism evidence="3 4">
    <name type="scientific">Frankia torreyi</name>
    <dbReference type="NCBI Taxonomy" id="1856"/>
    <lineage>
        <taxon>Bacteria</taxon>
        <taxon>Bacillati</taxon>
        <taxon>Actinomycetota</taxon>
        <taxon>Actinomycetes</taxon>
        <taxon>Frankiales</taxon>
        <taxon>Frankiaceae</taxon>
        <taxon>Frankia</taxon>
    </lineage>
</organism>
<evidence type="ECO:0000313" key="4">
    <source>
        <dbReference type="Proteomes" id="UP000032545"/>
    </source>
</evidence>
<dbReference type="Pfam" id="PF19955">
    <property type="entry name" value="EAD1"/>
    <property type="match status" value="1"/>
</dbReference>
<dbReference type="PATRIC" id="fig|1502723.3.peg.836"/>
<evidence type="ECO:0000256" key="1">
    <source>
        <dbReference type="SAM" id="MobiDB-lite"/>
    </source>
</evidence>
<protein>
    <recommendedName>
        <fullName evidence="2">Effector-associated domain-containing protein</fullName>
    </recommendedName>
</protein>
<dbReference type="EMBL" id="JYFN01000109">
    <property type="protein sequence ID" value="KJE19417.1"/>
    <property type="molecule type" value="Genomic_DNA"/>
</dbReference>
<dbReference type="Proteomes" id="UP000032545">
    <property type="component" value="Unassembled WGS sequence"/>
</dbReference>
<reference evidence="3 4" key="2">
    <citation type="journal article" date="2016" name="Genome Announc.">
        <title>Permanent Draft Genome Sequences for Two Variants of Frankia sp. Strain CpI1, the First Frankia Strain Isolated from Root Nodules of Comptonia peregrina.</title>
        <authorList>
            <person name="Oshone R."/>
            <person name="Hurst S.G.IV."/>
            <person name="Abebe-Akele F."/>
            <person name="Simpson S."/>
            <person name="Morris K."/>
            <person name="Thomas W.K."/>
            <person name="Tisa L.S."/>
        </authorList>
    </citation>
    <scope>NUCLEOTIDE SEQUENCE [LARGE SCALE GENOMIC DNA]</scope>
    <source>
        <strain evidence="4">CpI1-S</strain>
    </source>
</reference>
<keyword evidence="4" id="KW-1185">Reference proteome</keyword>
<evidence type="ECO:0000313" key="3">
    <source>
        <dbReference type="EMBL" id="KJE19417.1"/>
    </source>
</evidence>
<reference evidence="4" key="1">
    <citation type="submission" date="2015-02" db="EMBL/GenBank/DDBJ databases">
        <title>Draft Genome of Frankia sp. CpI1-S.</title>
        <authorList>
            <person name="Oshone R.T."/>
            <person name="Ngom M."/>
            <person name="Ghodhbane-Gtari F."/>
            <person name="Gtari M."/>
            <person name="Morris K."/>
            <person name="Thomas K."/>
            <person name="Sen A."/>
            <person name="Tisa L.S."/>
        </authorList>
    </citation>
    <scope>NUCLEOTIDE SEQUENCE [LARGE SCALE GENOMIC DNA]</scope>
    <source>
        <strain evidence="4">CpI1-S</strain>
    </source>
</reference>
<evidence type="ECO:0000259" key="2">
    <source>
        <dbReference type="Pfam" id="PF19955"/>
    </source>
</evidence>
<name>A0A0D8B7Q9_9ACTN</name>
<feature type="region of interest" description="Disordered" evidence="1">
    <location>
        <begin position="1"/>
        <end position="24"/>
    </location>
</feature>
<comment type="caution">
    <text evidence="3">The sequence shown here is derived from an EMBL/GenBank/DDBJ whole genome shotgun (WGS) entry which is preliminary data.</text>
</comment>
<feature type="domain" description="Effector-associated" evidence="2">
    <location>
        <begin position="70"/>
        <end position="150"/>
    </location>
</feature>
<dbReference type="AlphaFoldDB" id="A0A0D8B7Q9"/>
<gene>
    <name evidence="3" type="ORF">FF36_06303</name>
</gene>